<gene>
    <name evidence="2" type="ORF">TIFTF001_009892</name>
</gene>
<proteinExistence type="predicted"/>
<dbReference type="EMBL" id="BTGU01000011">
    <property type="protein sequence ID" value="GMN40668.1"/>
    <property type="molecule type" value="Genomic_DNA"/>
</dbReference>
<feature type="compositionally biased region" description="Polar residues" evidence="1">
    <location>
        <begin position="18"/>
        <end position="38"/>
    </location>
</feature>
<reference evidence="2" key="1">
    <citation type="submission" date="2023-07" db="EMBL/GenBank/DDBJ databases">
        <title>draft genome sequence of fig (Ficus carica).</title>
        <authorList>
            <person name="Takahashi T."/>
            <person name="Nishimura K."/>
        </authorList>
    </citation>
    <scope>NUCLEOTIDE SEQUENCE</scope>
</reference>
<accession>A0AA87ZQS2</accession>
<protein>
    <submittedName>
        <fullName evidence="2">Uncharacterized protein</fullName>
    </submittedName>
</protein>
<evidence type="ECO:0000313" key="3">
    <source>
        <dbReference type="Proteomes" id="UP001187192"/>
    </source>
</evidence>
<dbReference type="AlphaFoldDB" id="A0AA87ZQS2"/>
<keyword evidence="3" id="KW-1185">Reference proteome</keyword>
<evidence type="ECO:0000313" key="2">
    <source>
        <dbReference type="EMBL" id="GMN40668.1"/>
    </source>
</evidence>
<organism evidence="2 3">
    <name type="scientific">Ficus carica</name>
    <name type="common">Common fig</name>
    <dbReference type="NCBI Taxonomy" id="3494"/>
    <lineage>
        <taxon>Eukaryota</taxon>
        <taxon>Viridiplantae</taxon>
        <taxon>Streptophyta</taxon>
        <taxon>Embryophyta</taxon>
        <taxon>Tracheophyta</taxon>
        <taxon>Spermatophyta</taxon>
        <taxon>Magnoliopsida</taxon>
        <taxon>eudicotyledons</taxon>
        <taxon>Gunneridae</taxon>
        <taxon>Pentapetalae</taxon>
        <taxon>rosids</taxon>
        <taxon>fabids</taxon>
        <taxon>Rosales</taxon>
        <taxon>Moraceae</taxon>
        <taxon>Ficeae</taxon>
        <taxon>Ficus</taxon>
    </lineage>
</organism>
<feature type="region of interest" description="Disordered" evidence="1">
    <location>
        <begin position="1"/>
        <end position="53"/>
    </location>
</feature>
<sequence length="174" mass="20001">MQQTASLKRQPKGKRHQNATQNTPLNYSPRGNDSNFTTPLKPAADQGSCRSGSFSGWEEKVQLDWVLGGHRRWAWQTQCWPVVLENAETMGGGRRFVKNGSNRLSKEMGREEGFRERELETELDFRDLERERVRELVMKVKEKQRKHMVLHCRASLTRGGESNLSSAIFNSEPV</sequence>
<name>A0AA87ZQS2_FICCA</name>
<comment type="caution">
    <text evidence="2">The sequence shown here is derived from an EMBL/GenBank/DDBJ whole genome shotgun (WGS) entry which is preliminary data.</text>
</comment>
<evidence type="ECO:0000256" key="1">
    <source>
        <dbReference type="SAM" id="MobiDB-lite"/>
    </source>
</evidence>
<dbReference type="Proteomes" id="UP001187192">
    <property type="component" value="Unassembled WGS sequence"/>
</dbReference>